<protein>
    <recommendedName>
        <fullName evidence="4">Peptidase inhibitor family I36</fullName>
    </recommendedName>
</protein>
<comment type="caution">
    <text evidence="2">The sequence shown here is derived from an EMBL/GenBank/DDBJ whole genome shotgun (WGS) entry which is preliminary data.</text>
</comment>
<feature type="chain" id="PRO_5045303061" description="Peptidase inhibitor family I36" evidence="1">
    <location>
        <begin position="36"/>
        <end position="127"/>
    </location>
</feature>
<gene>
    <name evidence="2" type="ORF">FXN61_38610</name>
</gene>
<dbReference type="Proteomes" id="UP001515943">
    <property type="component" value="Unassembled WGS sequence"/>
</dbReference>
<organism evidence="2 3">
    <name type="scientific">Lentzea indica</name>
    <dbReference type="NCBI Taxonomy" id="2604800"/>
    <lineage>
        <taxon>Bacteria</taxon>
        <taxon>Bacillati</taxon>
        <taxon>Actinomycetota</taxon>
        <taxon>Actinomycetes</taxon>
        <taxon>Pseudonocardiales</taxon>
        <taxon>Pseudonocardiaceae</taxon>
        <taxon>Lentzea</taxon>
    </lineage>
</organism>
<keyword evidence="1" id="KW-0732">Signal</keyword>
<evidence type="ECO:0000256" key="1">
    <source>
        <dbReference type="SAM" id="SignalP"/>
    </source>
</evidence>
<evidence type="ECO:0000313" key="2">
    <source>
        <dbReference type="EMBL" id="NKE62336.1"/>
    </source>
</evidence>
<keyword evidence="3" id="KW-1185">Reference proteome</keyword>
<evidence type="ECO:0000313" key="3">
    <source>
        <dbReference type="Proteomes" id="UP001515943"/>
    </source>
</evidence>
<evidence type="ECO:0008006" key="4">
    <source>
        <dbReference type="Google" id="ProtNLM"/>
    </source>
</evidence>
<dbReference type="Pfam" id="PF03995">
    <property type="entry name" value="Inhibitor_I36"/>
    <property type="match status" value="1"/>
</dbReference>
<accession>A0ABX1FUN8</accession>
<feature type="signal peptide" evidence="1">
    <location>
        <begin position="1"/>
        <end position="35"/>
    </location>
</feature>
<sequence>MQGGRQGETGEEVMKKIAVVLCALAGLAITPAAHAAEPDCTFTDAFCAWDQINYEGAKFNVVPIGSSACVDLVEHGWGNRIRSAYNNSTLTASLFASDDCTGRPYPIDGKTGQPNITFQAGSVFIQR</sequence>
<dbReference type="Gene3D" id="2.60.20.10">
    <property type="entry name" value="Crystallins"/>
    <property type="match status" value="1"/>
</dbReference>
<proteinExistence type="predicted"/>
<dbReference type="EMBL" id="VSRL01000241">
    <property type="protein sequence ID" value="NKE62336.1"/>
    <property type="molecule type" value="Genomic_DNA"/>
</dbReference>
<reference evidence="2 3" key="1">
    <citation type="submission" date="2019-08" db="EMBL/GenBank/DDBJ databases">
        <title>Lentzea from Indian Himalayas.</title>
        <authorList>
            <person name="Mandal S."/>
            <person name="Mallick Gupta A."/>
            <person name="Maiti P.K."/>
            <person name="Sarkar J."/>
            <person name="Mandal S."/>
        </authorList>
    </citation>
    <scope>NUCLEOTIDE SEQUENCE [LARGE SCALE GENOMIC DNA]</scope>
    <source>
        <strain evidence="2 3">PSKA42</strain>
    </source>
</reference>
<name>A0ABX1FUN8_9PSEU</name>